<protein>
    <submittedName>
        <fullName evidence="1">Uncharacterized protein</fullName>
    </submittedName>
</protein>
<dbReference type="Proteomes" id="UP000824243">
    <property type="component" value="Unassembled WGS sequence"/>
</dbReference>
<dbReference type="AlphaFoldDB" id="A0A9D1VXJ9"/>
<evidence type="ECO:0000313" key="2">
    <source>
        <dbReference type="Proteomes" id="UP000824243"/>
    </source>
</evidence>
<accession>A0A9D1VXJ9</accession>
<sequence length="103" mass="12011">MIWKPCQLQIITGQTEDALGNMVGGEWQTVKDTFCRFTPWTDQQIAMDDRDVTKNEQRFAIPISYDNFPDCTHAVIDGVRQKIKEKIDLTPRYTVIQVEVYKK</sequence>
<evidence type="ECO:0000313" key="1">
    <source>
        <dbReference type="EMBL" id="HIX48815.1"/>
    </source>
</evidence>
<dbReference type="EMBL" id="DXFA01000128">
    <property type="protein sequence ID" value="HIX48815.1"/>
    <property type="molecule type" value="Genomic_DNA"/>
</dbReference>
<organism evidence="1 2">
    <name type="scientific">Candidatus Mediterraneibacter caccavium</name>
    <dbReference type="NCBI Taxonomy" id="2838661"/>
    <lineage>
        <taxon>Bacteria</taxon>
        <taxon>Bacillati</taxon>
        <taxon>Bacillota</taxon>
        <taxon>Clostridia</taxon>
        <taxon>Lachnospirales</taxon>
        <taxon>Lachnospiraceae</taxon>
        <taxon>Mediterraneibacter</taxon>
    </lineage>
</organism>
<reference evidence="1" key="2">
    <citation type="submission" date="2021-04" db="EMBL/GenBank/DDBJ databases">
        <authorList>
            <person name="Gilroy R."/>
        </authorList>
    </citation>
    <scope>NUCLEOTIDE SEQUENCE</scope>
    <source>
        <strain evidence="1">ChiSjej5B23-15282</strain>
    </source>
</reference>
<reference evidence="1" key="1">
    <citation type="journal article" date="2021" name="PeerJ">
        <title>Extensive microbial diversity within the chicken gut microbiome revealed by metagenomics and culture.</title>
        <authorList>
            <person name="Gilroy R."/>
            <person name="Ravi A."/>
            <person name="Getino M."/>
            <person name="Pursley I."/>
            <person name="Horton D.L."/>
            <person name="Alikhan N.F."/>
            <person name="Baker D."/>
            <person name="Gharbi K."/>
            <person name="Hall N."/>
            <person name="Watson M."/>
            <person name="Adriaenssens E.M."/>
            <person name="Foster-Nyarko E."/>
            <person name="Jarju S."/>
            <person name="Secka A."/>
            <person name="Antonio M."/>
            <person name="Oren A."/>
            <person name="Chaudhuri R.R."/>
            <person name="La Ragione R."/>
            <person name="Hildebrand F."/>
            <person name="Pallen M.J."/>
        </authorList>
    </citation>
    <scope>NUCLEOTIDE SEQUENCE</scope>
    <source>
        <strain evidence="1">ChiSjej5B23-15282</strain>
    </source>
</reference>
<name>A0A9D1VXJ9_9FIRM</name>
<proteinExistence type="predicted"/>
<gene>
    <name evidence="1" type="ORF">H9981_07390</name>
</gene>
<comment type="caution">
    <text evidence="1">The sequence shown here is derived from an EMBL/GenBank/DDBJ whole genome shotgun (WGS) entry which is preliminary data.</text>
</comment>